<evidence type="ECO:0000256" key="2">
    <source>
        <dbReference type="ARBA" id="ARBA00022827"/>
    </source>
</evidence>
<dbReference type="FunFam" id="3.30.465.10:FF:000017">
    <property type="entry name" value="Xanthine dehydrogenase, FAD binding subunit"/>
    <property type="match status" value="1"/>
</dbReference>
<dbReference type="RefSeq" id="WP_099154876.1">
    <property type="nucleotide sequence ID" value="NZ_PDUD01000050.1"/>
</dbReference>
<dbReference type="InterPro" id="IPR002346">
    <property type="entry name" value="Mopterin_DH_FAD-bd"/>
</dbReference>
<dbReference type="GO" id="GO:0016491">
    <property type="term" value="F:oxidoreductase activity"/>
    <property type="evidence" value="ECO:0007669"/>
    <property type="project" value="UniProtKB-KW"/>
</dbReference>
<dbReference type="Gene3D" id="3.30.390.50">
    <property type="entry name" value="CO dehydrogenase flavoprotein, C-terminal domain"/>
    <property type="match status" value="1"/>
</dbReference>
<feature type="domain" description="FAD-binding PCMH-type" evidence="4">
    <location>
        <begin position="1"/>
        <end position="177"/>
    </location>
</feature>
<dbReference type="Proteomes" id="UP000223913">
    <property type="component" value="Unassembled WGS sequence"/>
</dbReference>
<dbReference type="GO" id="GO:0071949">
    <property type="term" value="F:FAD binding"/>
    <property type="evidence" value="ECO:0007669"/>
    <property type="project" value="InterPro"/>
</dbReference>
<accession>A0A2D0MZT7</accession>
<dbReference type="Pfam" id="PF00941">
    <property type="entry name" value="FAD_binding_5"/>
    <property type="match status" value="1"/>
</dbReference>
<sequence>MVATSFDYQKATSVEQAISLLQSHDGDAKLLAGGHSLIPTMKLRLNSPALLIDVSKIEELRGIREEDGHIVIGAMTTHYEIASSDLLAKKAPMFVEAAKVIGDIQVRNKGTIGGSLAHADPAADWPAVVIASGAKIKIHGPDGARTVDADDFFTGFYTTAVGENDVLTSIHVPVPPKGSKSTYAKFPQPASRYALVGCAVQLTMDGNKVSDCSIGFTGVSDAAFRDSNAEAALKGKELSGESIQAAADACADGVDIMSDHFASEDYRKHLAGVFLKRALENLK</sequence>
<keyword evidence="1" id="KW-0285">Flavoprotein</keyword>
<dbReference type="PANTHER" id="PTHR42659:SF2">
    <property type="entry name" value="XANTHINE DEHYDROGENASE SUBUNIT C-RELATED"/>
    <property type="match status" value="1"/>
</dbReference>
<reference evidence="5 6" key="1">
    <citation type="submission" date="2017-10" db="EMBL/GenBank/DDBJ databases">
        <title>The draft genome sequence of Lewinella nigricans NBRC 102662.</title>
        <authorList>
            <person name="Wang K."/>
        </authorList>
    </citation>
    <scope>NUCLEOTIDE SEQUENCE [LARGE SCALE GENOMIC DNA]</scope>
    <source>
        <strain evidence="5 6">NBRC 102662</strain>
    </source>
</reference>
<comment type="caution">
    <text evidence="5">The sequence shown here is derived from an EMBL/GenBank/DDBJ whole genome shotgun (WGS) entry which is preliminary data.</text>
</comment>
<dbReference type="InterPro" id="IPR051312">
    <property type="entry name" value="Diverse_Substr_Oxidored"/>
</dbReference>
<dbReference type="PANTHER" id="PTHR42659">
    <property type="entry name" value="XANTHINE DEHYDROGENASE SUBUNIT C-RELATED"/>
    <property type="match status" value="1"/>
</dbReference>
<proteinExistence type="predicted"/>
<dbReference type="SUPFAM" id="SSF56176">
    <property type="entry name" value="FAD-binding/transporter-associated domain-like"/>
    <property type="match status" value="1"/>
</dbReference>
<evidence type="ECO:0000313" key="6">
    <source>
        <dbReference type="Proteomes" id="UP000223913"/>
    </source>
</evidence>
<dbReference type="OrthoDB" id="9814706at2"/>
<dbReference type="InterPro" id="IPR016167">
    <property type="entry name" value="FAD-bd_PCMH_sub1"/>
</dbReference>
<evidence type="ECO:0000313" key="5">
    <source>
        <dbReference type="EMBL" id="PHN01690.1"/>
    </source>
</evidence>
<dbReference type="InterPro" id="IPR005107">
    <property type="entry name" value="CO_DH_flav_C"/>
</dbReference>
<dbReference type="SMART" id="SM01092">
    <property type="entry name" value="CO_deh_flav_C"/>
    <property type="match status" value="1"/>
</dbReference>
<dbReference type="SUPFAM" id="SSF55447">
    <property type="entry name" value="CO dehydrogenase flavoprotein C-terminal domain-like"/>
    <property type="match status" value="1"/>
</dbReference>
<evidence type="ECO:0000256" key="1">
    <source>
        <dbReference type="ARBA" id="ARBA00022630"/>
    </source>
</evidence>
<dbReference type="InterPro" id="IPR036683">
    <property type="entry name" value="CO_DH_flav_C_dom_sf"/>
</dbReference>
<evidence type="ECO:0000256" key="3">
    <source>
        <dbReference type="ARBA" id="ARBA00023002"/>
    </source>
</evidence>
<protein>
    <submittedName>
        <fullName evidence="5">Carbon monoxide dehydrogenase</fullName>
    </submittedName>
</protein>
<dbReference type="Gene3D" id="3.30.43.10">
    <property type="entry name" value="Uridine Diphospho-n-acetylenolpyruvylglucosamine Reductase, domain 2"/>
    <property type="match status" value="1"/>
</dbReference>
<dbReference type="InterPro" id="IPR016166">
    <property type="entry name" value="FAD-bd_PCMH"/>
</dbReference>
<dbReference type="InterPro" id="IPR016169">
    <property type="entry name" value="FAD-bd_PCMH_sub2"/>
</dbReference>
<keyword evidence="2" id="KW-0274">FAD</keyword>
<dbReference type="InterPro" id="IPR036318">
    <property type="entry name" value="FAD-bd_PCMH-like_sf"/>
</dbReference>
<dbReference type="Pfam" id="PF03450">
    <property type="entry name" value="CO_deh_flav_C"/>
    <property type="match status" value="1"/>
</dbReference>
<organism evidence="5 6">
    <name type="scientific">Flavilitoribacter nigricans (strain ATCC 23147 / DSM 23189 / NBRC 102662 / NCIMB 1420 / SS-2)</name>
    <name type="common">Lewinella nigricans</name>
    <dbReference type="NCBI Taxonomy" id="1122177"/>
    <lineage>
        <taxon>Bacteria</taxon>
        <taxon>Pseudomonadati</taxon>
        <taxon>Bacteroidota</taxon>
        <taxon>Saprospiria</taxon>
        <taxon>Saprospirales</taxon>
        <taxon>Lewinellaceae</taxon>
        <taxon>Flavilitoribacter</taxon>
    </lineage>
</organism>
<name>A0A2D0MZT7_FLAN2</name>
<dbReference type="AlphaFoldDB" id="A0A2D0MZT7"/>
<dbReference type="Gene3D" id="3.30.465.10">
    <property type="match status" value="1"/>
</dbReference>
<evidence type="ECO:0000259" key="4">
    <source>
        <dbReference type="PROSITE" id="PS51387"/>
    </source>
</evidence>
<dbReference type="EMBL" id="PDUD01000050">
    <property type="protein sequence ID" value="PHN01690.1"/>
    <property type="molecule type" value="Genomic_DNA"/>
</dbReference>
<gene>
    <name evidence="5" type="ORF">CRP01_35675</name>
</gene>
<keyword evidence="6" id="KW-1185">Reference proteome</keyword>
<keyword evidence="3" id="KW-0560">Oxidoreductase</keyword>
<dbReference type="PROSITE" id="PS51387">
    <property type="entry name" value="FAD_PCMH"/>
    <property type="match status" value="1"/>
</dbReference>